<evidence type="ECO:0000256" key="1">
    <source>
        <dbReference type="SAM" id="MobiDB-lite"/>
    </source>
</evidence>
<name>A0ABT6AH98_9BURK</name>
<evidence type="ECO:0000313" key="3">
    <source>
        <dbReference type="Proteomes" id="UP001216674"/>
    </source>
</evidence>
<evidence type="ECO:0000313" key="2">
    <source>
        <dbReference type="EMBL" id="MDF3831702.1"/>
    </source>
</evidence>
<accession>A0ABT6AH98</accession>
<sequence length="136" mass="14865">HHFRSPGKQSKDRLSAWLHARRTPARTVFTLPALPQRFLANKAPRRWNKAPALPVYFIGRGGGAVLRRMRHACASRRMLAAKETEMKTLRLVFAALLALMAVAACSSDSGTDASGRASASRDNRSTVDSGSMRGGY</sequence>
<dbReference type="EMBL" id="JARJLM010000027">
    <property type="protein sequence ID" value="MDF3831702.1"/>
    <property type="molecule type" value="Genomic_DNA"/>
</dbReference>
<dbReference type="Proteomes" id="UP001216674">
    <property type="component" value="Unassembled WGS sequence"/>
</dbReference>
<feature type="non-terminal residue" evidence="2">
    <location>
        <position position="1"/>
    </location>
</feature>
<organism evidence="2 3">
    <name type="scientific">Cupriavidus basilensis</name>
    <dbReference type="NCBI Taxonomy" id="68895"/>
    <lineage>
        <taxon>Bacteria</taxon>
        <taxon>Pseudomonadati</taxon>
        <taxon>Pseudomonadota</taxon>
        <taxon>Betaproteobacteria</taxon>
        <taxon>Burkholderiales</taxon>
        <taxon>Burkholderiaceae</taxon>
        <taxon>Cupriavidus</taxon>
    </lineage>
</organism>
<keyword evidence="3" id="KW-1185">Reference proteome</keyword>
<feature type="region of interest" description="Disordered" evidence="1">
    <location>
        <begin position="107"/>
        <end position="136"/>
    </location>
</feature>
<gene>
    <name evidence="2" type="ORF">P3W85_01820</name>
</gene>
<comment type="caution">
    <text evidence="2">The sequence shown here is derived from an EMBL/GenBank/DDBJ whole genome shotgun (WGS) entry which is preliminary data.</text>
</comment>
<dbReference type="RefSeq" id="WP_276263508.1">
    <property type="nucleotide sequence ID" value="NZ_JARJLM010000027.1"/>
</dbReference>
<proteinExistence type="predicted"/>
<protein>
    <submittedName>
        <fullName evidence="2">Uncharacterized protein</fullName>
    </submittedName>
</protein>
<reference evidence="2 3" key="1">
    <citation type="submission" date="2023-03" db="EMBL/GenBank/DDBJ databases">
        <title>Draft assemblies of triclosan tolerant bacteria isolated from returned activated sludge.</title>
        <authorList>
            <person name="Van Hamelsveld S."/>
        </authorList>
    </citation>
    <scope>NUCLEOTIDE SEQUENCE [LARGE SCALE GENOMIC DNA]</scope>
    <source>
        <strain evidence="2 3">GW210010_S58</strain>
    </source>
</reference>